<accession>A0A4R0RYA1</accession>
<evidence type="ECO:0000256" key="3">
    <source>
        <dbReference type="ARBA" id="ARBA00022989"/>
    </source>
</evidence>
<comment type="caution">
    <text evidence="6">The sequence shown here is derived from an EMBL/GenBank/DDBJ whole genome shotgun (WGS) entry which is preliminary data.</text>
</comment>
<protein>
    <recommendedName>
        <fullName evidence="5">SURF1-like protein</fullName>
    </recommendedName>
</protein>
<comment type="similarity">
    <text evidence="5">Belongs to the SURF1 family.</text>
</comment>
<evidence type="ECO:0000313" key="6">
    <source>
        <dbReference type="EMBL" id="TCD68074.1"/>
    </source>
</evidence>
<dbReference type="GO" id="GO:0005743">
    <property type="term" value="C:mitochondrial inner membrane"/>
    <property type="evidence" value="ECO:0007669"/>
    <property type="project" value="UniProtKB-SubCell"/>
</dbReference>
<dbReference type="InterPro" id="IPR002994">
    <property type="entry name" value="Surf1/Shy1"/>
</dbReference>
<evidence type="ECO:0000256" key="5">
    <source>
        <dbReference type="RuleBase" id="RU363076"/>
    </source>
</evidence>
<sequence length="221" mass="25047">WKIDLIDELEEKLERAPIALPRHVNTAAVPEFVYRKVYLKGTWDHERTMLLGPRARDGTLGYHIITPLVRTDGTTVLVDRGFVSKEFAESSSWSKEPGEVELLGTLRVAEKRNNFTPDNHPEKNEWYWTDIATMAEYAGGEGANVQPVFLEEIFDGHAGDASTRLSSGIPLGKPAVVDIRNSHISYIATWYSLSAFTSVMFIRLLMKQRNASTRMPRVTRR</sequence>
<dbReference type="PANTHER" id="PTHR23427:SF2">
    <property type="entry name" value="SURFEIT LOCUS PROTEIN 1"/>
    <property type="match status" value="1"/>
</dbReference>
<gene>
    <name evidence="6" type="primary">SHY1</name>
    <name evidence="6" type="ORF">EIP91_011526</name>
</gene>
<dbReference type="OrthoDB" id="10040024at2759"/>
<evidence type="ECO:0000313" key="7">
    <source>
        <dbReference type="Proteomes" id="UP000292702"/>
    </source>
</evidence>
<dbReference type="GO" id="GO:0033617">
    <property type="term" value="P:mitochondrial respiratory chain complex IV assembly"/>
    <property type="evidence" value="ECO:0007669"/>
    <property type="project" value="TreeGrafter"/>
</dbReference>
<keyword evidence="2 5" id="KW-0812">Transmembrane</keyword>
<comment type="subcellular location">
    <subcellularLocation>
        <location evidence="1">Membrane</location>
    </subcellularLocation>
    <subcellularLocation>
        <location evidence="5">Mitochondrion inner membrane</location>
        <topology evidence="5">Multi-pass membrane protein</topology>
    </subcellularLocation>
</comment>
<name>A0A4R0RYA1_9APHY</name>
<evidence type="ECO:0000256" key="2">
    <source>
        <dbReference type="ARBA" id="ARBA00022692"/>
    </source>
</evidence>
<dbReference type="AlphaFoldDB" id="A0A4R0RYA1"/>
<evidence type="ECO:0000256" key="4">
    <source>
        <dbReference type="ARBA" id="ARBA00023136"/>
    </source>
</evidence>
<dbReference type="Pfam" id="PF02104">
    <property type="entry name" value="SURF1"/>
    <property type="match status" value="1"/>
</dbReference>
<dbReference type="InterPro" id="IPR045214">
    <property type="entry name" value="Surf1/Surf4"/>
</dbReference>
<feature type="transmembrane region" description="Helical" evidence="5">
    <location>
        <begin position="188"/>
        <end position="206"/>
    </location>
</feature>
<comment type="function">
    <text evidence="5">Probably involved in the biogenesis of the COX complex.</text>
</comment>
<keyword evidence="5" id="KW-0999">Mitochondrion inner membrane</keyword>
<dbReference type="CDD" id="cd06662">
    <property type="entry name" value="SURF1"/>
    <property type="match status" value="1"/>
</dbReference>
<keyword evidence="3 5" id="KW-1133">Transmembrane helix</keyword>
<keyword evidence="5" id="KW-0496">Mitochondrion</keyword>
<keyword evidence="4 5" id="KW-0472">Membrane</keyword>
<dbReference type="STRING" id="92696.A0A4R0RYA1"/>
<comment type="caution">
    <text evidence="5">Lacks conserved residue(s) required for the propagation of feature annotation.</text>
</comment>
<organism evidence="6 7">
    <name type="scientific">Steccherinum ochraceum</name>
    <dbReference type="NCBI Taxonomy" id="92696"/>
    <lineage>
        <taxon>Eukaryota</taxon>
        <taxon>Fungi</taxon>
        <taxon>Dikarya</taxon>
        <taxon>Basidiomycota</taxon>
        <taxon>Agaricomycotina</taxon>
        <taxon>Agaricomycetes</taxon>
        <taxon>Polyporales</taxon>
        <taxon>Steccherinaceae</taxon>
        <taxon>Steccherinum</taxon>
    </lineage>
</organism>
<dbReference type="PANTHER" id="PTHR23427">
    <property type="entry name" value="SURFEIT LOCUS PROTEIN"/>
    <property type="match status" value="1"/>
</dbReference>
<feature type="non-terminal residue" evidence="6">
    <location>
        <position position="1"/>
    </location>
</feature>
<reference evidence="6 7" key="1">
    <citation type="submission" date="2018-11" db="EMBL/GenBank/DDBJ databases">
        <title>Genome assembly of Steccherinum ochraceum LE-BIN_3174, the white-rot fungus of the Steccherinaceae family (The Residual Polyporoid clade, Polyporales, Basidiomycota).</title>
        <authorList>
            <person name="Fedorova T.V."/>
            <person name="Glazunova O.A."/>
            <person name="Landesman E.O."/>
            <person name="Moiseenko K.V."/>
            <person name="Psurtseva N.V."/>
            <person name="Savinova O.S."/>
            <person name="Shakhova N.V."/>
            <person name="Tyazhelova T.V."/>
            <person name="Vasina D.V."/>
        </authorList>
    </citation>
    <scope>NUCLEOTIDE SEQUENCE [LARGE SCALE GENOMIC DNA]</scope>
    <source>
        <strain evidence="6 7">LE-BIN_3174</strain>
    </source>
</reference>
<proteinExistence type="inferred from homology"/>
<dbReference type="EMBL" id="RWJN01000076">
    <property type="protein sequence ID" value="TCD68074.1"/>
    <property type="molecule type" value="Genomic_DNA"/>
</dbReference>
<keyword evidence="7" id="KW-1185">Reference proteome</keyword>
<dbReference type="Proteomes" id="UP000292702">
    <property type="component" value="Unassembled WGS sequence"/>
</dbReference>
<evidence type="ECO:0000256" key="1">
    <source>
        <dbReference type="ARBA" id="ARBA00004370"/>
    </source>
</evidence>
<dbReference type="PROSITE" id="PS50895">
    <property type="entry name" value="SURF1"/>
    <property type="match status" value="1"/>
</dbReference>